<feature type="transmembrane region" description="Helical" evidence="1">
    <location>
        <begin position="74"/>
        <end position="94"/>
    </location>
</feature>
<comment type="caution">
    <text evidence="3">The sequence shown here is derived from an EMBL/GenBank/DDBJ whole genome shotgun (WGS) entry which is preliminary data.</text>
</comment>
<reference evidence="3 4" key="1">
    <citation type="journal article" date="2023" name="Antonie Van Leeuwenhoek">
        <title>Mesoterricola silvestris gen. nov., sp. nov., Mesoterricola sediminis sp. nov., Geothrix oryzae sp. nov., Geothrix edaphica sp. nov., Geothrix rubra sp. nov., and Geothrix limicola sp. nov., six novel members of Acidobacteriota isolated from soils.</title>
        <authorList>
            <person name="Itoh H."/>
            <person name="Sugisawa Y."/>
            <person name="Mise K."/>
            <person name="Xu Z."/>
            <person name="Kuniyasu M."/>
            <person name="Ushijima N."/>
            <person name="Kawano K."/>
            <person name="Kobayashi E."/>
            <person name="Shiratori Y."/>
            <person name="Masuda Y."/>
            <person name="Senoo K."/>
        </authorList>
    </citation>
    <scope>NUCLEOTIDE SEQUENCE [LARGE SCALE GENOMIC DNA]</scope>
    <source>
        <strain evidence="3 4">Red803</strain>
    </source>
</reference>
<name>A0ABQ5Q379_9BACT</name>
<proteinExistence type="predicted"/>
<evidence type="ECO:0000256" key="1">
    <source>
        <dbReference type="SAM" id="Phobius"/>
    </source>
</evidence>
<feature type="domain" description="DUF4395" evidence="2">
    <location>
        <begin position="2"/>
        <end position="129"/>
    </location>
</feature>
<dbReference type="Proteomes" id="UP001165089">
    <property type="component" value="Unassembled WGS sequence"/>
</dbReference>
<evidence type="ECO:0000259" key="2">
    <source>
        <dbReference type="Pfam" id="PF14340"/>
    </source>
</evidence>
<dbReference type="RefSeq" id="WP_285722074.1">
    <property type="nucleotide sequence ID" value="NZ_BSDD01000001.1"/>
</dbReference>
<dbReference type="EMBL" id="BSDD01000001">
    <property type="protein sequence ID" value="GLH68570.1"/>
    <property type="molecule type" value="Genomic_DNA"/>
</dbReference>
<dbReference type="InterPro" id="IPR025508">
    <property type="entry name" value="DUF4395"/>
</dbReference>
<keyword evidence="1" id="KW-0812">Transmembrane</keyword>
<sequence>MDDGAARIAALAVLVLASLAAWRGLGWLALALAADFGLRAAGWPDLSPVARAAGLARRLAGLAPRPVNAGPKRFAASVGCLFSLGTALALLAGARTLGLGLAAVLAVCAGLEAAFGFCLACRLHPWLIRAYPGGHRLGTP</sequence>
<organism evidence="3 4">
    <name type="scientific">Geothrix rubra</name>
    <dbReference type="NCBI Taxonomy" id="2927977"/>
    <lineage>
        <taxon>Bacteria</taxon>
        <taxon>Pseudomonadati</taxon>
        <taxon>Acidobacteriota</taxon>
        <taxon>Holophagae</taxon>
        <taxon>Holophagales</taxon>
        <taxon>Holophagaceae</taxon>
        <taxon>Geothrix</taxon>
    </lineage>
</organism>
<gene>
    <name evidence="3" type="ORF">GETHPA_01030</name>
</gene>
<keyword evidence="1" id="KW-0472">Membrane</keyword>
<evidence type="ECO:0000313" key="3">
    <source>
        <dbReference type="EMBL" id="GLH68570.1"/>
    </source>
</evidence>
<feature type="transmembrane region" description="Helical" evidence="1">
    <location>
        <begin position="101"/>
        <end position="127"/>
    </location>
</feature>
<protein>
    <recommendedName>
        <fullName evidence="2">DUF4395 domain-containing protein</fullName>
    </recommendedName>
</protein>
<dbReference type="Pfam" id="PF14340">
    <property type="entry name" value="DUF4395"/>
    <property type="match status" value="1"/>
</dbReference>
<keyword evidence="4" id="KW-1185">Reference proteome</keyword>
<evidence type="ECO:0000313" key="4">
    <source>
        <dbReference type="Proteomes" id="UP001165089"/>
    </source>
</evidence>
<keyword evidence="1" id="KW-1133">Transmembrane helix</keyword>
<accession>A0ABQ5Q379</accession>